<reference evidence="2 3" key="1">
    <citation type="submission" date="2020-08" db="EMBL/GenBank/DDBJ databases">
        <title>Genomic Encyclopedia of Type Strains, Phase IV (KMG-IV): sequencing the most valuable type-strain genomes for metagenomic binning, comparative biology and taxonomic classification.</title>
        <authorList>
            <person name="Goeker M."/>
        </authorList>
    </citation>
    <scope>NUCLEOTIDE SEQUENCE [LARGE SCALE GENOMIC DNA]</scope>
    <source>
        <strain evidence="2 3">DSM 19612</strain>
    </source>
</reference>
<name>A0A841Q281_9BACI</name>
<dbReference type="InterPro" id="IPR008258">
    <property type="entry name" value="Transglycosylase_SLT_dom_1"/>
</dbReference>
<dbReference type="InterPro" id="IPR023346">
    <property type="entry name" value="Lysozyme-like_dom_sf"/>
</dbReference>
<organism evidence="2 3">
    <name type="scientific">Salirhabdus euzebyi</name>
    <dbReference type="NCBI Taxonomy" id="394506"/>
    <lineage>
        <taxon>Bacteria</taxon>
        <taxon>Bacillati</taxon>
        <taxon>Bacillota</taxon>
        <taxon>Bacilli</taxon>
        <taxon>Bacillales</taxon>
        <taxon>Bacillaceae</taxon>
        <taxon>Salirhabdus</taxon>
    </lineage>
</organism>
<dbReference type="Gene3D" id="1.10.530.10">
    <property type="match status" value="1"/>
</dbReference>
<dbReference type="PANTHER" id="PTHR37423">
    <property type="entry name" value="SOLUBLE LYTIC MUREIN TRANSGLYCOSYLASE-RELATED"/>
    <property type="match status" value="1"/>
</dbReference>
<comment type="caution">
    <text evidence="2">The sequence shown here is derived from an EMBL/GenBank/DDBJ whole genome shotgun (WGS) entry which is preliminary data.</text>
</comment>
<keyword evidence="3" id="KW-1185">Reference proteome</keyword>
<dbReference type="Pfam" id="PF01464">
    <property type="entry name" value="SLT"/>
    <property type="match status" value="1"/>
</dbReference>
<accession>A0A841Q281</accession>
<dbReference type="CDD" id="cd00254">
    <property type="entry name" value="LT-like"/>
    <property type="match status" value="1"/>
</dbReference>
<evidence type="ECO:0000313" key="3">
    <source>
        <dbReference type="Proteomes" id="UP000581688"/>
    </source>
</evidence>
<proteinExistence type="predicted"/>
<evidence type="ECO:0000259" key="1">
    <source>
        <dbReference type="Pfam" id="PF01464"/>
    </source>
</evidence>
<dbReference type="SUPFAM" id="SSF53955">
    <property type="entry name" value="Lysozyme-like"/>
    <property type="match status" value="1"/>
</dbReference>
<dbReference type="EMBL" id="JACHGH010000003">
    <property type="protein sequence ID" value="MBB6452743.1"/>
    <property type="molecule type" value="Genomic_DNA"/>
</dbReference>
<evidence type="ECO:0000313" key="2">
    <source>
        <dbReference type="EMBL" id="MBB6452743.1"/>
    </source>
</evidence>
<feature type="domain" description="Transglycosylase SLT" evidence="1">
    <location>
        <begin position="112"/>
        <end position="220"/>
    </location>
</feature>
<gene>
    <name evidence="2" type="ORF">HNQ94_001189</name>
</gene>
<dbReference type="AlphaFoldDB" id="A0A841Q281"/>
<sequence>MNVQMINALIQQQALKELQPTSSSNDTNALFSSLLQQMLENGAGKRDGNTYDLPLQPMQSSSLFHFGINPLSIQQMVNGQALMPTKYNYVERAYNSQLNTYNGYTSKDYDEIISAASQKYNVDPNLVKSVIFHESNFNTHAVSRAGAMGLMQLMPDTAKSLGVSNAFDPVQNIEGGVRYLRDMLKRYDGNTTLALAAYNAGPGNVDKYNGIPPFKETQNYVQKVMGTYYETV</sequence>
<dbReference type="Proteomes" id="UP000581688">
    <property type="component" value="Unassembled WGS sequence"/>
</dbReference>
<dbReference type="RefSeq" id="WP_174495298.1">
    <property type="nucleotide sequence ID" value="NZ_CADDWK010000003.1"/>
</dbReference>
<protein>
    <submittedName>
        <fullName evidence="2">Soluble lytic murein transglycosylase-like protein</fullName>
    </submittedName>
</protein>
<dbReference type="PANTHER" id="PTHR37423:SF2">
    <property type="entry name" value="MEMBRANE-BOUND LYTIC MUREIN TRANSGLYCOSYLASE C"/>
    <property type="match status" value="1"/>
</dbReference>